<dbReference type="OrthoDB" id="6108553at2759"/>
<dbReference type="EC" id="3.1.4.-" evidence="6"/>
<feature type="region of interest" description="Disordered" evidence="7">
    <location>
        <begin position="1"/>
        <end position="44"/>
    </location>
</feature>
<dbReference type="GO" id="GO:0016829">
    <property type="term" value="F:lyase activity"/>
    <property type="evidence" value="ECO:0007669"/>
    <property type="project" value="UniProtKB-KW"/>
</dbReference>
<reference evidence="9" key="1">
    <citation type="submission" date="2025-08" db="UniProtKB">
        <authorList>
            <consortium name="RefSeq"/>
        </authorList>
    </citation>
    <scope>IDENTIFICATION</scope>
    <source>
        <tissue evidence="9">Gonads</tissue>
    </source>
</reference>
<evidence type="ECO:0000256" key="1">
    <source>
        <dbReference type="ARBA" id="ARBA00022722"/>
    </source>
</evidence>
<dbReference type="Proteomes" id="UP000085678">
    <property type="component" value="Unplaced"/>
</dbReference>
<evidence type="ECO:0000256" key="5">
    <source>
        <dbReference type="ARBA" id="ARBA00029300"/>
    </source>
</evidence>
<keyword evidence="8" id="KW-1185">Reference proteome</keyword>
<dbReference type="HAMAP" id="MF_03040">
    <property type="entry name" value="USB1"/>
    <property type="match status" value="1"/>
</dbReference>
<dbReference type="AlphaFoldDB" id="A0A1S3IV45"/>
<keyword evidence="2 6" id="KW-0378">Hydrolase</keyword>
<dbReference type="GO" id="GO:0034477">
    <property type="term" value="P:U6 snRNA 3'-end processing"/>
    <property type="evidence" value="ECO:0007669"/>
    <property type="project" value="UniProtKB-UniRule"/>
</dbReference>
<comment type="similarity">
    <text evidence="6">Belongs to the 2H phosphoesterase superfamily. USB1 family.</text>
</comment>
<keyword evidence="1 6" id="KW-0540">Nuclease</keyword>
<gene>
    <name evidence="9" type="primary">LOC106167563</name>
</gene>
<evidence type="ECO:0000256" key="3">
    <source>
        <dbReference type="ARBA" id="ARBA00023239"/>
    </source>
</evidence>
<dbReference type="GO" id="GO:1990838">
    <property type="term" value="F:poly(U)-specific exoribonuclease activity, producing 3' uridine cyclic phosphate ends"/>
    <property type="evidence" value="ECO:0007669"/>
    <property type="project" value="UniProtKB-UniRule"/>
</dbReference>
<feature type="active site" description="Proton donor/acceptor" evidence="6">
    <location>
        <position position="136"/>
    </location>
</feature>
<comment type="subcellular location">
    <subcellularLocation>
        <location evidence="6">Nucleus</location>
    </subcellularLocation>
</comment>
<proteinExistence type="inferred from homology"/>
<evidence type="ECO:0000256" key="7">
    <source>
        <dbReference type="SAM" id="MobiDB-lite"/>
    </source>
</evidence>
<dbReference type="InterPro" id="IPR027521">
    <property type="entry name" value="Usb1"/>
</dbReference>
<feature type="compositionally biased region" description="Polar residues" evidence="7">
    <location>
        <begin position="1"/>
        <end position="15"/>
    </location>
</feature>
<dbReference type="GO" id="GO:0005634">
    <property type="term" value="C:nucleus"/>
    <property type="evidence" value="ECO:0007669"/>
    <property type="project" value="UniProtKB-SubCell"/>
</dbReference>
<evidence type="ECO:0000313" key="9">
    <source>
        <dbReference type="RefSeq" id="XP_013401816.1"/>
    </source>
</evidence>
<dbReference type="RefSeq" id="XP_013401816.1">
    <property type="nucleotide sequence ID" value="XM_013546362.2"/>
</dbReference>
<dbReference type="PANTHER" id="PTHR13522">
    <property type="entry name" value="U6 SNRNA PHOSPHODIESTERASE 1"/>
    <property type="match status" value="1"/>
</dbReference>
<evidence type="ECO:0000256" key="6">
    <source>
        <dbReference type="HAMAP-Rule" id="MF_03040"/>
    </source>
</evidence>
<evidence type="ECO:0000256" key="4">
    <source>
        <dbReference type="ARBA" id="ARBA00023242"/>
    </source>
</evidence>
<dbReference type="Pfam" id="PF09749">
    <property type="entry name" value="HVSL"/>
    <property type="match status" value="1"/>
</dbReference>
<comment type="function">
    <text evidence="6">Phosphodiesterase responsible for the U6 snRNA 3' end processing. Acts as an exoribonuclease (RNase) responsible for trimming the poly(U) tract of the last nucleotides in the pre-U6 snRNA molecule, leading to the formation of mature U6 snRNA.</text>
</comment>
<protein>
    <recommendedName>
        <fullName evidence="6">U6 snRNA phosphodiesterase</fullName>
        <ecNumber evidence="6">3.1.4.-</ecNumber>
    </recommendedName>
</protein>
<evidence type="ECO:0000313" key="8">
    <source>
        <dbReference type="Proteomes" id="UP000085678"/>
    </source>
</evidence>
<dbReference type="Gene3D" id="3.90.1140.10">
    <property type="entry name" value="Cyclic phosphodiesterase"/>
    <property type="match status" value="1"/>
</dbReference>
<feature type="compositionally biased region" description="Basic and acidic residues" evidence="7">
    <location>
        <begin position="21"/>
        <end position="39"/>
    </location>
</feature>
<keyword evidence="4 6" id="KW-0539">Nucleus</keyword>
<evidence type="ECO:0000256" key="2">
    <source>
        <dbReference type="ARBA" id="ARBA00022801"/>
    </source>
</evidence>
<sequence>MAAPSQTLVSYSGSSSEDDNDVKLDRNGKKRTCSDEHGSIVKKQKVKSLPEKGIIEKNDRLPLPDNIKAMFQDQKESQDIPEEHDGRIRSFPHERGIWATYVYIPFNPDEQFLYLINELQACLPGGLNVKVVDDFHVSLSRTVVLRHHWIDSFVTTLRDKLHCAVSFTCQFGELEVYTNDEKTRSFLGLKVQHGFKILCSLVENVDNTLEEFHLQKYYKNPSFHMSVLWALGDITQEVTPKIRASLDKILSSYMEDCPHIFTVQVRQVHCQTGNKKFTVPLDDR</sequence>
<dbReference type="FunFam" id="3.90.1140.10:FF:000002">
    <property type="entry name" value="U6 snRNA phosphodiesterase"/>
    <property type="match status" value="1"/>
</dbReference>
<keyword evidence="3" id="KW-0456">Lyase</keyword>
<name>A0A1S3IV45_LINAN</name>
<feature type="active site" description="Proton donor/acceptor" evidence="6">
    <location>
        <position position="224"/>
    </location>
</feature>
<organism evidence="8 9">
    <name type="scientific">Lingula anatina</name>
    <name type="common">Brachiopod</name>
    <name type="synonym">Lingula unguis</name>
    <dbReference type="NCBI Taxonomy" id="7574"/>
    <lineage>
        <taxon>Eukaryota</taxon>
        <taxon>Metazoa</taxon>
        <taxon>Spiralia</taxon>
        <taxon>Lophotrochozoa</taxon>
        <taxon>Brachiopoda</taxon>
        <taxon>Linguliformea</taxon>
        <taxon>Lingulata</taxon>
        <taxon>Lingulida</taxon>
        <taxon>Linguloidea</taxon>
        <taxon>Lingulidae</taxon>
        <taxon>Lingula</taxon>
    </lineage>
</organism>
<accession>A0A1S3IV45</accession>
<dbReference type="PANTHER" id="PTHR13522:SF3">
    <property type="entry name" value="U6 SNRNA PHOSPHODIESTERASE 1"/>
    <property type="match status" value="1"/>
</dbReference>
<dbReference type="GeneID" id="106167563"/>
<comment type="catalytic activity">
    <reaction evidence="5">
        <text>a 3'-end uridylyl-uridine-RNA = a 3'-end 2',3'-cyclophospho-uridine-RNA + uridine</text>
        <dbReference type="Rhea" id="RHEA:46052"/>
        <dbReference type="Rhea" id="RHEA-COMP:17384"/>
        <dbReference type="Rhea" id="RHEA-COMP:17385"/>
        <dbReference type="ChEBI" id="CHEBI:16704"/>
        <dbReference type="ChEBI" id="CHEBI:85643"/>
        <dbReference type="ChEBI" id="CHEBI:85644"/>
    </reaction>
    <physiologicalReaction direction="left-to-right" evidence="5">
        <dbReference type="Rhea" id="RHEA:46053"/>
    </physiologicalReaction>
</comment>